<accession>A0AAU7X8K9</accession>
<name>A0AAU7X8K9_9HYPH</name>
<dbReference type="EMBL" id="CP158568">
    <property type="protein sequence ID" value="XBY43336.1"/>
    <property type="molecule type" value="Genomic_DNA"/>
</dbReference>
<gene>
    <name evidence="2" type="ORF">ABS361_14700</name>
</gene>
<organism evidence="2">
    <name type="scientific">Methyloraptor flagellatus</name>
    <dbReference type="NCBI Taxonomy" id="3162530"/>
    <lineage>
        <taxon>Bacteria</taxon>
        <taxon>Pseudomonadati</taxon>
        <taxon>Pseudomonadota</taxon>
        <taxon>Alphaproteobacteria</taxon>
        <taxon>Hyphomicrobiales</taxon>
        <taxon>Ancalomicrobiaceae</taxon>
        <taxon>Methyloraptor</taxon>
    </lineage>
</organism>
<dbReference type="AlphaFoldDB" id="A0AAU7X8K9"/>
<proteinExistence type="predicted"/>
<dbReference type="RefSeq" id="WP_407048436.1">
    <property type="nucleotide sequence ID" value="NZ_CP158568.1"/>
</dbReference>
<sequence length="121" mass="13133">MRFHAALPFALATAAAICATAVFATAPARASDPAEESLKSLYRIALSAEVCEFALPTREANAVGKAMNQIIATLSLDEDKAEAFYLKVEAEMQAEGWDKLCAKNGQWAQTYRQLISSYAKK</sequence>
<feature type="chain" id="PRO_5043481955" evidence="1">
    <location>
        <begin position="31"/>
        <end position="121"/>
    </location>
</feature>
<feature type="signal peptide" evidence="1">
    <location>
        <begin position="1"/>
        <end position="30"/>
    </location>
</feature>
<reference evidence="2" key="1">
    <citation type="submission" date="2024-06" db="EMBL/GenBank/DDBJ databases">
        <title>Methylostella associata gen. nov., sp. nov., a novel Ancalomicrobiaceae-affiliated facultatively methylotrophic bacteria that feed on methanotrophs of the genus Methylococcus.</title>
        <authorList>
            <person name="Saltykova V."/>
            <person name="Danilova O.V."/>
            <person name="Oshkin I.Y."/>
            <person name="Belova S.E."/>
            <person name="Pimenov N.V."/>
            <person name="Dedysh S.N."/>
        </authorList>
    </citation>
    <scope>NUCLEOTIDE SEQUENCE</scope>
    <source>
        <strain evidence="2">S20</strain>
    </source>
</reference>
<evidence type="ECO:0000256" key="1">
    <source>
        <dbReference type="SAM" id="SignalP"/>
    </source>
</evidence>
<evidence type="ECO:0000313" key="2">
    <source>
        <dbReference type="EMBL" id="XBY43336.1"/>
    </source>
</evidence>
<dbReference type="KEGG" id="mflg:ABS361_14700"/>
<keyword evidence="1" id="KW-0732">Signal</keyword>
<protein>
    <submittedName>
        <fullName evidence="2">Uncharacterized protein</fullName>
    </submittedName>
</protein>